<accession>A0ABQ2IVW9</accession>
<dbReference type="PROSITE" id="PS50943">
    <property type="entry name" value="HTH_CROC1"/>
    <property type="match status" value="1"/>
</dbReference>
<evidence type="ECO:0000313" key="3">
    <source>
        <dbReference type="Proteomes" id="UP000597656"/>
    </source>
</evidence>
<gene>
    <name evidence="2" type="ORF">GCM10011609_85860</name>
</gene>
<proteinExistence type="predicted"/>
<keyword evidence="3" id="KW-1185">Reference proteome</keyword>
<dbReference type="Pfam" id="PF13560">
    <property type="entry name" value="HTH_31"/>
    <property type="match status" value="1"/>
</dbReference>
<dbReference type="SUPFAM" id="SSF47413">
    <property type="entry name" value="lambda repressor-like DNA-binding domains"/>
    <property type="match status" value="1"/>
</dbReference>
<dbReference type="Pfam" id="PF19054">
    <property type="entry name" value="DUF5753"/>
    <property type="match status" value="1"/>
</dbReference>
<dbReference type="InterPro" id="IPR043917">
    <property type="entry name" value="DUF5753"/>
</dbReference>
<dbReference type="InterPro" id="IPR010982">
    <property type="entry name" value="Lambda_DNA-bd_dom_sf"/>
</dbReference>
<reference evidence="3" key="1">
    <citation type="journal article" date="2019" name="Int. J. Syst. Evol. Microbiol.">
        <title>The Global Catalogue of Microorganisms (GCM) 10K type strain sequencing project: providing services to taxonomists for standard genome sequencing and annotation.</title>
        <authorList>
            <consortium name="The Broad Institute Genomics Platform"/>
            <consortium name="The Broad Institute Genome Sequencing Center for Infectious Disease"/>
            <person name="Wu L."/>
            <person name="Ma J."/>
        </authorList>
    </citation>
    <scope>NUCLEOTIDE SEQUENCE [LARGE SCALE GENOMIC DNA]</scope>
    <source>
        <strain evidence="3">CGMCC 4.7319</strain>
    </source>
</reference>
<comment type="caution">
    <text evidence="2">The sequence shown here is derived from an EMBL/GenBank/DDBJ whole genome shotgun (WGS) entry which is preliminary data.</text>
</comment>
<dbReference type="InterPro" id="IPR001387">
    <property type="entry name" value="Cro/C1-type_HTH"/>
</dbReference>
<dbReference type="EMBL" id="BMNC01000030">
    <property type="protein sequence ID" value="GGN29076.1"/>
    <property type="molecule type" value="Genomic_DNA"/>
</dbReference>
<evidence type="ECO:0000259" key="1">
    <source>
        <dbReference type="PROSITE" id="PS50943"/>
    </source>
</evidence>
<protein>
    <submittedName>
        <fullName evidence="2">Transcriptional regulator</fullName>
    </submittedName>
</protein>
<organism evidence="2 3">
    <name type="scientific">Lentzea pudingi</name>
    <dbReference type="NCBI Taxonomy" id="1789439"/>
    <lineage>
        <taxon>Bacteria</taxon>
        <taxon>Bacillati</taxon>
        <taxon>Actinomycetota</taxon>
        <taxon>Actinomycetes</taxon>
        <taxon>Pseudonocardiales</taxon>
        <taxon>Pseudonocardiaceae</taxon>
        <taxon>Lentzea</taxon>
    </lineage>
</organism>
<dbReference type="Proteomes" id="UP000597656">
    <property type="component" value="Unassembled WGS sequence"/>
</dbReference>
<sequence length="313" mass="35012">MSCPAGKADTPAHFELITYRQHDSFERTATLADRDDPSAVRWLVGVELARYRNKVKATVAAAAKVIGCSVGKINHMESGRNQQQPAEVTELMRFYGADQADIDRLASLAASAGEQTWWAPWTEVVPDWLRTFVGLEGLAVRASWYSPLVLPALLQVEGYAHGATAENIRVRPDHYERLVALRMERQRRLFDEENPLRLMAIIEEAVLDRPIGGWEVMKEQYRHLLRLIKLGAVIRVVKTSVGPHDALVGPFTVLDFHAAQSIAYVELVNGAVYVQDQDQVGGYTRTVTQLLAKKALTQDQTVEEIERRLATVA</sequence>
<evidence type="ECO:0000313" key="2">
    <source>
        <dbReference type="EMBL" id="GGN29076.1"/>
    </source>
</evidence>
<name>A0ABQ2IVW9_9PSEU</name>
<feature type="domain" description="HTH cro/C1-type" evidence="1">
    <location>
        <begin position="48"/>
        <end position="102"/>
    </location>
</feature>